<feature type="region of interest" description="Disordered" evidence="1">
    <location>
        <begin position="221"/>
        <end position="247"/>
    </location>
</feature>
<evidence type="ECO:0000259" key="2">
    <source>
        <dbReference type="Pfam" id="PF24922"/>
    </source>
</evidence>
<feature type="domain" description="Acyl-CoA-binding" evidence="2">
    <location>
        <begin position="132"/>
        <end position="192"/>
    </location>
</feature>
<protein>
    <submittedName>
        <fullName evidence="3">(rape) hypothetical protein</fullName>
    </submittedName>
</protein>
<evidence type="ECO:0000256" key="1">
    <source>
        <dbReference type="SAM" id="MobiDB-lite"/>
    </source>
</evidence>
<accession>A0A816Q8F5</accession>
<dbReference type="Proteomes" id="UP001295469">
    <property type="component" value="Chromosome C06"/>
</dbReference>
<feature type="compositionally biased region" description="Low complexity" evidence="1">
    <location>
        <begin position="226"/>
        <end position="236"/>
    </location>
</feature>
<gene>
    <name evidence="3" type="ORF">DARMORV10_C06P21890.1</name>
</gene>
<dbReference type="EMBL" id="HG994370">
    <property type="protein sequence ID" value="CAF2058600.1"/>
    <property type="molecule type" value="Genomic_DNA"/>
</dbReference>
<dbReference type="Pfam" id="PF24922">
    <property type="entry name" value="ACBP4_C"/>
    <property type="match status" value="1"/>
</dbReference>
<organism evidence="3">
    <name type="scientific">Brassica napus</name>
    <name type="common">Rape</name>
    <dbReference type="NCBI Taxonomy" id="3708"/>
    <lineage>
        <taxon>Eukaryota</taxon>
        <taxon>Viridiplantae</taxon>
        <taxon>Streptophyta</taxon>
        <taxon>Embryophyta</taxon>
        <taxon>Tracheophyta</taxon>
        <taxon>Spermatophyta</taxon>
        <taxon>Magnoliopsida</taxon>
        <taxon>eudicotyledons</taxon>
        <taxon>Gunneridae</taxon>
        <taxon>Pentapetalae</taxon>
        <taxon>rosids</taxon>
        <taxon>malvids</taxon>
        <taxon>Brassicales</taxon>
        <taxon>Brassicaceae</taxon>
        <taxon>Brassiceae</taxon>
        <taxon>Brassica</taxon>
    </lineage>
</organism>
<name>A0A816Q8F5_BRANA</name>
<sequence>MNRFIIIYLYVSHIYSINQCQTTFVTPPPFRLIYMLSYERNPTALMLSTILHPIKLYYTFLKMISSAAPVARAAVCHSTFGSLHFRDSRNIKKWRVHGNQLLFLDDTIHGFIPAGRRYHEGSVEGKKERVITSLKSENFSLRSQLAAEQSRYFKLEDAEVRQKIKTMETLEKKMGFIHRQRAVVSEQAATNMNGKRQSSGSWKWTKLLNRTEEINKAFANEVSWDPSSTSSTQTPTHRPSERTYGAI</sequence>
<evidence type="ECO:0000313" key="3">
    <source>
        <dbReference type="EMBL" id="CAF2058600.1"/>
    </source>
</evidence>
<proteinExistence type="predicted"/>
<reference evidence="3" key="1">
    <citation type="submission" date="2021-01" db="EMBL/GenBank/DDBJ databases">
        <authorList>
            <consortium name="Genoscope - CEA"/>
            <person name="William W."/>
        </authorList>
    </citation>
    <scope>NUCLEOTIDE SEQUENCE</scope>
</reference>
<dbReference type="InterPro" id="IPR056819">
    <property type="entry name" value="ACBP4-6_C"/>
</dbReference>
<dbReference type="AlphaFoldDB" id="A0A816Q8F5"/>